<evidence type="ECO:0000256" key="1">
    <source>
        <dbReference type="ARBA" id="ARBA00022603"/>
    </source>
</evidence>
<dbReference type="InterPro" id="IPR029063">
    <property type="entry name" value="SAM-dependent_MTases_sf"/>
</dbReference>
<keyword evidence="1 5" id="KW-0489">Methyltransferase</keyword>
<protein>
    <recommendedName>
        <fullName evidence="6">SAM-dependent MTase RsmB/NOP-type domain-containing protein</fullName>
    </recommendedName>
</protein>
<dbReference type="EMBL" id="JANEYF010002409">
    <property type="protein sequence ID" value="KAJ8946948.1"/>
    <property type="molecule type" value="Genomic_DNA"/>
</dbReference>
<dbReference type="InterPro" id="IPR049561">
    <property type="entry name" value="NSUN5_7_fdxn-like"/>
</dbReference>
<dbReference type="Proteomes" id="UP001162156">
    <property type="component" value="Unassembled WGS sequence"/>
</dbReference>
<evidence type="ECO:0000256" key="3">
    <source>
        <dbReference type="ARBA" id="ARBA00022691"/>
    </source>
</evidence>
<evidence type="ECO:0000256" key="4">
    <source>
        <dbReference type="ARBA" id="ARBA00022884"/>
    </source>
</evidence>
<proteinExistence type="inferred from homology"/>
<dbReference type="PANTHER" id="PTHR22807">
    <property type="entry name" value="NOP2 YEAST -RELATED NOL1/NOP2/FMU SUN DOMAIN-CONTAINING"/>
    <property type="match status" value="1"/>
</dbReference>
<keyword evidence="3 5" id="KW-0949">S-adenosyl-L-methionine</keyword>
<keyword evidence="4 5" id="KW-0694">RNA-binding</keyword>
<dbReference type="GO" id="GO:0003723">
    <property type="term" value="F:RNA binding"/>
    <property type="evidence" value="ECO:0007669"/>
    <property type="project" value="UniProtKB-UniRule"/>
</dbReference>
<evidence type="ECO:0000256" key="5">
    <source>
        <dbReference type="PROSITE-ProRule" id="PRU01023"/>
    </source>
</evidence>
<feature type="binding site" evidence="5">
    <location>
        <position position="193"/>
    </location>
    <ligand>
        <name>S-adenosyl-L-methionine</name>
        <dbReference type="ChEBI" id="CHEBI:59789"/>
    </ligand>
</feature>
<dbReference type="InterPro" id="IPR001678">
    <property type="entry name" value="MeTrfase_RsmB-F_NOP2_dom"/>
</dbReference>
<feature type="binding site" evidence="5">
    <location>
        <position position="175"/>
    </location>
    <ligand>
        <name>S-adenosyl-L-methionine</name>
        <dbReference type="ChEBI" id="CHEBI:59789"/>
    </ligand>
</feature>
<dbReference type="Gene3D" id="3.40.50.150">
    <property type="entry name" value="Vaccinia Virus protein VP39"/>
    <property type="match status" value="1"/>
</dbReference>
<sequence length="200" mass="22236">MIRSDFWNIKYDIETEIKPRYVRVNTLSLSLNEAVDGFRDEGWNLCKSQDKTNYKEFLNKITSLAEDEFLIDIHIPNLLIFPPKTEFYNHPAYKNGSLVLQDKASCLPVHILGPELGSIVLDMCAAPGMKTTQVAAVINNEGTIYAVERDPKRFETLNKIVDSSGATCVKTVNKDVLTCGGNNFPGVQYIIVDPSCTGSG</sequence>
<dbReference type="SUPFAM" id="SSF53335">
    <property type="entry name" value="S-adenosyl-L-methionine-dependent methyltransferases"/>
    <property type="match status" value="1"/>
</dbReference>
<comment type="caution">
    <text evidence="5">Lacks conserved residue(s) required for the propagation of feature annotation.</text>
</comment>
<gene>
    <name evidence="7" type="ORF">NQ314_008749</name>
</gene>
<name>A0AAV8Y7J5_9CUCU</name>
<feature type="domain" description="SAM-dependent MTase RsmB/NOP-type" evidence="6">
    <location>
        <begin position="10"/>
        <end position="200"/>
    </location>
</feature>
<dbReference type="AlphaFoldDB" id="A0AAV8Y7J5"/>
<dbReference type="Gene3D" id="3.30.70.1170">
    <property type="entry name" value="Sun protein, domain 3"/>
    <property type="match status" value="1"/>
</dbReference>
<dbReference type="PROSITE" id="PS51686">
    <property type="entry name" value="SAM_MT_RSMB_NOP"/>
    <property type="match status" value="1"/>
</dbReference>
<dbReference type="GO" id="GO:0005730">
    <property type="term" value="C:nucleolus"/>
    <property type="evidence" value="ECO:0007669"/>
    <property type="project" value="TreeGrafter"/>
</dbReference>
<evidence type="ECO:0000256" key="2">
    <source>
        <dbReference type="ARBA" id="ARBA00022679"/>
    </source>
</evidence>
<reference evidence="7" key="1">
    <citation type="journal article" date="2023" name="Insect Mol. Biol.">
        <title>Genome sequencing provides insights into the evolution of gene families encoding plant cell wall-degrading enzymes in longhorned beetles.</title>
        <authorList>
            <person name="Shin N.R."/>
            <person name="Okamura Y."/>
            <person name="Kirsch R."/>
            <person name="Pauchet Y."/>
        </authorList>
    </citation>
    <scope>NUCLEOTIDE SEQUENCE</scope>
    <source>
        <strain evidence="7">RBIC_L_NR</strain>
    </source>
</reference>
<evidence type="ECO:0000313" key="7">
    <source>
        <dbReference type="EMBL" id="KAJ8946948.1"/>
    </source>
</evidence>
<evidence type="ECO:0000313" key="8">
    <source>
        <dbReference type="Proteomes" id="UP001162156"/>
    </source>
</evidence>
<comment type="caution">
    <text evidence="7">The sequence shown here is derived from an EMBL/GenBank/DDBJ whole genome shotgun (WGS) entry which is preliminary data.</text>
</comment>
<keyword evidence="8" id="KW-1185">Reference proteome</keyword>
<dbReference type="PRINTS" id="PR02008">
    <property type="entry name" value="RCMTFAMILY"/>
</dbReference>
<dbReference type="InterPro" id="IPR023267">
    <property type="entry name" value="RCMT"/>
</dbReference>
<keyword evidence="2 5" id="KW-0808">Transferase</keyword>
<dbReference type="Pfam" id="PF01189">
    <property type="entry name" value="Methyltr_RsmB-F"/>
    <property type="match status" value="1"/>
</dbReference>
<dbReference type="InterPro" id="IPR049560">
    <property type="entry name" value="MeTrfase_RsmB-F_NOP2_cat"/>
</dbReference>
<accession>A0AAV8Y7J5</accession>
<dbReference type="Pfam" id="PF21148">
    <property type="entry name" value="NSUN5_fdxn-like"/>
    <property type="match status" value="1"/>
</dbReference>
<dbReference type="PANTHER" id="PTHR22807:SF4">
    <property type="entry name" value="28S RRNA (CYTOSINE-C(5))-METHYLTRANSFERASE"/>
    <property type="match status" value="1"/>
</dbReference>
<dbReference type="GO" id="GO:0070475">
    <property type="term" value="P:rRNA base methylation"/>
    <property type="evidence" value="ECO:0007669"/>
    <property type="project" value="TreeGrafter"/>
</dbReference>
<organism evidence="7 8">
    <name type="scientific">Rhamnusium bicolor</name>
    <dbReference type="NCBI Taxonomy" id="1586634"/>
    <lineage>
        <taxon>Eukaryota</taxon>
        <taxon>Metazoa</taxon>
        <taxon>Ecdysozoa</taxon>
        <taxon>Arthropoda</taxon>
        <taxon>Hexapoda</taxon>
        <taxon>Insecta</taxon>
        <taxon>Pterygota</taxon>
        <taxon>Neoptera</taxon>
        <taxon>Endopterygota</taxon>
        <taxon>Coleoptera</taxon>
        <taxon>Polyphaga</taxon>
        <taxon>Cucujiformia</taxon>
        <taxon>Chrysomeloidea</taxon>
        <taxon>Cerambycidae</taxon>
        <taxon>Lepturinae</taxon>
        <taxon>Rhagiini</taxon>
        <taxon>Rhamnusium</taxon>
    </lineage>
</organism>
<evidence type="ECO:0000259" key="6">
    <source>
        <dbReference type="PROSITE" id="PS51686"/>
    </source>
</evidence>
<dbReference type="GO" id="GO:0008173">
    <property type="term" value="F:RNA methyltransferase activity"/>
    <property type="evidence" value="ECO:0007669"/>
    <property type="project" value="InterPro"/>
</dbReference>
<feature type="binding site" evidence="5">
    <location>
        <position position="148"/>
    </location>
    <ligand>
        <name>S-adenosyl-L-methionine</name>
        <dbReference type="ChEBI" id="CHEBI:59789"/>
    </ligand>
</feature>
<comment type="similarity">
    <text evidence="5">Belongs to the class I-like SAM-binding methyltransferase superfamily. RsmB/NOP family.</text>
</comment>